<dbReference type="EMBL" id="BAAFSV010000004">
    <property type="protein sequence ID" value="GAB1317813.1"/>
    <property type="molecule type" value="Genomic_DNA"/>
</dbReference>
<evidence type="ECO:0000313" key="3">
    <source>
        <dbReference type="Proteomes" id="UP001628179"/>
    </source>
</evidence>
<keyword evidence="3" id="KW-1185">Reference proteome</keyword>
<sequence length="954" mass="104758">MALKWICGFPLHSPFHRYRCYGCSLAKDAETVPRLKLDGISPPLPEHVLDETKQEQFLSLYPAKGCRPIIADFAPHFAYPGSLIVIVGHNFYPRRDKNEVTIGGRSAIVVTAEPHRLVVISDFFAEIGPVQVCTRKGIGKSKHDFTPISGPPPGPQFLDAPPLSYEGIGNDPVTPDASVQSKSPVSDQAVGPIRTLADQLPNTGVSKILCVCLHPWDVVPSDKAAARQVIVNITEDVKLYYSQASYGALTLDFTVTDYYEMTDGRDYYHDTGINNFRGGDVLQQVWTEAAHQASTNGHDLGTFDVLMVACYVERTARARGNITIEKGRRDLFRPKDPPRQLEDIRYTVDIPKQLFAMIVAETANWGRVAHEYGHNLIENESVLPEDIYSSDLPPGSDFTGEYFDLMGKHDSHPLFSAYFMDQLGWYESTNPDVHNVRRLSWSQEEFSEDFDLVAHGEAQNSDLARAHLVKIAIGTGLEYWIEVRQKPGPVAPGGTAQVFDPSIPTQATADGGVLVTRVIRDTQNNNQEMRLITLLQSQAALLLAGDIATDSARTIKISVVSSTVQARPLVCRVRVEWSQPLSPDPSGLVDLWITPWSTSTYTTPDIWVVPPGGDAAEPPVVGERNTIHARVRNAGSVAAADVRATVYAVEPPGVGDNGSWTPLGVRTLPAIPAGGHADVQADWVPRVGQHTCLQVVISPQAGEVTFGNNRAQENVFRFQPASGSAPYAVEVPVAVRNPLAVETQVVVQLAGVPAGFYVYFPHRVVTVAAKGERRLELIVVPLREIHELESKVAAVRVTGLIAREYEEDYPSVYRRIGGLQAVVQPKRASRIRLFEPPREDSNTGRISVSGEVVPAVAKQRVRVDLRVREELYRIQAVETGRAGRFSATFALRSRDDVPRISEKTIAQLSVVAVDATIKLGFQAHIVDATELAPADSNVVYYEYTVKAPDPEVPK</sequence>
<dbReference type="InterPro" id="IPR013783">
    <property type="entry name" value="Ig-like_fold"/>
</dbReference>
<dbReference type="Proteomes" id="UP001628179">
    <property type="component" value="Unassembled WGS sequence"/>
</dbReference>
<name>A0ABQ0GJ64_9PEZI</name>
<dbReference type="RefSeq" id="XP_070919544.1">
    <property type="nucleotide sequence ID" value="XM_071063443.1"/>
</dbReference>
<protein>
    <recommendedName>
        <fullName evidence="1">CARDB domain-containing protein</fullName>
    </recommendedName>
</protein>
<proteinExistence type="predicted"/>
<evidence type="ECO:0000259" key="1">
    <source>
        <dbReference type="Pfam" id="PF07705"/>
    </source>
</evidence>
<organism evidence="2 3">
    <name type="scientific">Madurella fahalii</name>
    <dbReference type="NCBI Taxonomy" id="1157608"/>
    <lineage>
        <taxon>Eukaryota</taxon>
        <taxon>Fungi</taxon>
        <taxon>Dikarya</taxon>
        <taxon>Ascomycota</taxon>
        <taxon>Pezizomycotina</taxon>
        <taxon>Sordariomycetes</taxon>
        <taxon>Sordariomycetidae</taxon>
        <taxon>Sordariales</taxon>
        <taxon>Sordariales incertae sedis</taxon>
        <taxon>Madurella</taxon>
    </lineage>
</organism>
<gene>
    <name evidence="2" type="ORF">MFIFM68171_08023</name>
</gene>
<dbReference type="Gene3D" id="2.60.40.10">
    <property type="entry name" value="Immunoglobulins"/>
    <property type="match status" value="2"/>
</dbReference>
<dbReference type="InterPro" id="IPR014756">
    <property type="entry name" value="Ig_E-set"/>
</dbReference>
<feature type="domain" description="CARDB" evidence="1">
    <location>
        <begin position="614"/>
        <end position="700"/>
    </location>
</feature>
<reference evidence="2 3" key="1">
    <citation type="submission" date="2024-09" db="EMBL/GenBank/DDBJ databases">
        <title>Itraconazole resistance in Madurella fahalii resulting from another homologue of gene encoding cytochrome P450 14-alpha sterol demethylase (CYP51).</title>
        <authorList>
            <person name="Yoshioka I."/>
            <person name="Fahal A.H."/>
            <person name="Kaneko S."/>
            <person name="Yaguchi T."/>
        </authorList>
    </citation>
    <scope>NUCLEOTIDE SEQUENCE [LARGE SCALE GENOMIC DNA]</scope>
    <source>
        <strain evidence="2 3">IFM 68171</strain>
    </source>
</reference>
<dbReference type="SUPFAM" id="SSF81296">
    <property type="entry name" value="E set domains"/>
    <property type="match status" value="1"/>
</dbReference>
<evidence type="ECO:0000313" key="2">
    <source>
        <dbReference type="EMBL" id="GAB1317813.1"/>
    </source>
</evidence>
<dbReference type="GeneID" id="98178766"/>
<dbReference type="Pfam" id="PF07705">
    <property type="entry name" value="CARDB"/>
    <property type="match status" value="1"/>
</dbReference>
<accession>A0ABQ0GJ64</accession>
<dbReference type="InterPro" id="IPR011635">
    <property type="entry name" value="CARDB"/>
</dbReference>
<comment type="caution">
    <text evidence="2">The sequence shown here is derived from an EMBL/GenBank/DDBJ whole genome shotgun (WGS) entry which is preliminary data.</text>
</comment>